<dbReference type="OrthoDB" id="8481133at2"/>
<reference evidence="2 3" key="1">
    <citation type="submission" date="2014-09" db="EMBL/GenBank/DDBJ databases">
        <title>Vibrio maritimus JCM 19240. (C210) whole genome shotgun sequence.</title>
        <authorList>
            <person name="Sawabe T."/>
            <person name="Meirelles P."/>
            <person name="Nakanishi M."/>
            <person name="Sayaka M."/>
            <person name="Hattori M."/>
            <person name="Ohkuma M."/>
        </authorList>
    </citation>
    <scope>NUCLEOTIDE SEQUENCE [LARGE SCALE GENOMIC DNA]</scope>
    <source>
        <strain evidence="2 3">JCM 19240</strain>
    </source>
</reference>
<dbReference type="Proteomes" id="UP000029224">
    <property type="component" value="Unassembled WGS sequence"/>
</dbReference>
<keyword evidence="1" id="KW-1133">Transmembrane helix</keyword>
<dbReference type="InterPro" id="IPR021529">
    <property type="entry name" value="DUF2798"/>
</dbReference>
<keyword evidence="1" id="KW-0812">Transmembrane</keyword>
<accession>A0A090T6E9</accession>
<organism evidence="2 3">
    <name type="scientific">Vibrio maritimus</name>
    <dbReference type="NCBI Taxonomy" id="990268"/>
    <lineage>
        <taxon>Bacteria</taxon>
        <taxon>Pseudomonadati</taxon>
        <taxon>Pseudomonadota</taxon>
        <taxon>Gammaproteobacteria</taxon>
        <taxon>Vibrionales</taxon>
        <taxon>Vibrionaceae</taxon>
        <taxon>Vibrio</taxon>
    </lineage>
</organism>
<dbReference type="EMBL" id="BBMT01000007">
    <property type="protein sequence ID" value="GAL35486.1"/>
    <property type="molecule type" value="Genomic_DNA"/>
</dbReference>
<feature type="transmembrane region" description="Helical" evidence="1">
    <location>
        <begin position="37"/>
        <end position="58"/>
    </location>
</feature>
<keyword evidence="3" id="KW-1185">Reference proteome</keyword>
<name>A0A090T6E9_9VIBR</name>
<evidence type="ECO:0000256" key="1">
    <source>
        <dbReference type="SAM" id="Phobius"/>
    </source>
</evidence>
<keyword evidence="1" id="KW-0472">Membrane</keyword>
<dbReference type="AlphaFoldDB" id="A0A090T6E9"/>
<dbReference type="Pfam" id="PF11391">
    <property type="entry name" value="DUF2798"/>
    <property type="match status" value="1"/>
</dbReference>
<gene>
    <name evidence="2" type="ORF">JCM19240_333</name>
</gene>
<proteinExistence type="predicted"/>
<comment type="caution">
    <text evidence="2">The sequence shown here is derived from an EMBL/GenBank/DDBJ whole genome shotgun (WGS) entry which is preliminary data.</text>
</comment>
<sequence length="80" mass="8879">MSKTQFWLTALLSSLTMATMMSGIISGYKMGFSAEWPAVWASSFMVAWPCALLLNLTVLPRIRAFAAWCCQPKTIKQSKA</sequence>
<evidence type="ECO:0000313" key="3">
    <source>
        <dbReference type="Proteomes" id="UP000029224"/>
    </source>
</evidence>
<reference evidence="2 3" key="2">
    <citation type="submission" date="2014-09" db="EMBL/GenBank/DDBJ databases">
        <authorList>
            <consortium name="NBRP consortium"/>
            <person name="Sawabe T."/>
            <person name="Meirelles P."/>
            <person name="Nakanishi M."/>
            <person name="Sayaka M."/>
            <person name="Hattori M."/>
            <person name="Ohkuma M."/>
        </authorList>
    </citation>
    <scope>NUCLEOTIDE SEQUENCE [LARGE SCALE GENOMIC DNA]</scope>
    <source>
        <strain evidence="2 3">JCM 19240</strain>
    </source>
</reference>
<protein>
    <submittedName>
        <fullName evidence="2">Permease of the major facilitator superfamily</fullName>
    </submittedName>
</protein>
<evidence type="ECO:0000313" key="2">
    <source>
        <dbReference type="EMBL" id="GAL35486.1"/>
    </source>
</evidence>